<dbReference type="Gene3D" id="3.40.190.10">
    <property type="entry name" value="Periplasmic binding protein-like II"/>
    <property type="match status" value="2"/>
</dbReference>
<keyword evidence="7" id="KW-1185">Reference proteome</keyword>
<dbReference type="PANTHER" id="PTHR43649">
    <property type="entry name" value="ARABINOSE-BINDING PROTEIN-RELATED"/>
    <property type="match status" value="1"/>
</dbReference>
<comment type="caution">
    <text evidence="6">The sequence shown here is derived from an EMBL/GenBank/DDBJ whole genome shotgun (WGS) entry which is preliminary data.</text>
</comment>
<keyword evidence="5" id="KW-0449">Lipoprotein</keyword>
<evidence type="ECO:0000256" key="2">
    <source>
        <dbReference type="ARBA" id="ARBA00022729"/>
    </source>
</evidence>
<dbReference type="EMBL" id="QGTQ01000031">
    <property type="protein sequence ID" value="PWV94413.1"/>
    <property type="molecule type" value="Genomic_DNA"/>
</dbReference>
<keyword evidence="1" id="KW-1003">Cell membrane</keyword>
<evidence type="ECO:0000313" key="7">
    <source>
        <dbReference type="Proteomes" id="UP000246635"/>
    </source>
</evidence>
<dbReference type="Proteomes" id="UP000246635">
    <property type="component" value="Unassembled WGS sequence"/>
</dbReference>
<protein>
    <submittedName>
        <fullName evidence="6">Putative aldouronate transport system substrate-binding protein</fullName>
    </submittedName>
</protein>
<dbReference type="AlphaFoldDB" id="A0A2V2YLA4"/>
<dbReference type="PANTHER" id="PTHR43649:SF33">
    <property type="entry name" value="POLYGALACTURONAN_RHAMNOGALACTURONAN-BINDING PROTEIN YTCQ"/>
    <property type="match status" value="1"/>
</dbReference>
<gene>
    <name evidence="6" type="ORF">DFQ01_13142</name>
</gene>
<reference evidence="6 7" key="1">
    <citation type="submission" date="2018-05" db="EMBL/GenBank/DDBJ databases">
        <title>Genomic Encyclopedia of Type Strains, Phase III (KMG-III): the genomes of soil and plant-associated and newly described type strains.</title>
        <authorList>
            <person name="Whitman W."/>
        </authorList>
    </citation>
    <scope>NUCLEOTIDE SEQUENCE [LARGE SCALE GENOMIC DNA]</scope>
    <source>
        <strain evidence="6 7">CECT 5696</strain>
    </source>
</reference>
<name>A0A2V2YLA4_9BACL</name>
<evidence type="ECO:0000256" key="3">
    <source>
        <dbReference type="ARBA" id="ARBA00023136"/>
    </source>
</evidence>
<proteinExistence type="predicted"/>
<sequence length="563" mass="62242">MDAFTRTHRTGSTKQHIKGVVSMVQKLKQASSKKKASAALALTVATSMVLAACGGGSSNTESGTNASTDSGSSKATTLKVEVFDRGNSPKGSTITNNYLTNFVQDNFGTPNNINMEFVPVPRSEETNKLNVLMASGSDVPDIVFTYDSGTFYRYAQQGGLTDLTELLDQYGPNLKQFLTDETLAYGQLEGKQYGLPAKRSHLGKYSSFIRQDWLDKLGLPVPQTTDELYTTLKAFKEQDPGQTGGKVIPLGMSIAPAQYEPLIWSFIKPMTEEESYTLTQQLSSRDYPILLPGFKDAMSFMNKLYNEGLMSPDFSLDKDKTKLSENVTKGLVGFFSEDDMNPYYPDGMYATLQKNNANAVLSAVDVYTNEEGKHPKPEYSPIGMYIMIPKASKHAAEAIKYLDWMASGDNLFQMQNGVEGENYTLVNDVPVVNADAADEIKNRLYNQGDMAIISNGKQLGDADKNVEAYVVGMPEKYQEDTRKALTISRTDTIKPILFDKPIEAQAKYGTSLLDKFNEIIVKLTMVKPDQFDSTYDQMIKEYLANGGQAILDERTAAYKAMKQ</sequence>
<evidence type="ECO:0000256" key="1">
    <source>
        <dbReference type="ARBA" id="ARBA00022475"/>
    </source>
</evidence>
<keyword evidence="2" id="KW-0732">Signal</keyword>
<keyword evidence="3" id="KW-0472">Membrane</keyword>
<dbReference type="InterPro" id="IPR006059">
    <property type="entry name" value="SBP"/>
</dbReference>
<accession>A0A2V2YLA4</accession>
<organism evidence="6 7">
    <name type="scientific">Paenibacillus cellulosilyticus</name>
    <dbReference type="NCBI Taxonomy" id="375489"/>
    <lineage>
        <taxon>Bacteria</taxon>
        <taxon>Bacillati</taxon>
        <taxon>Bacillota</taxon>
        <taxon>Bacilli</taxon>
        <taxon>Bacillales</taxon>
        <taxon>Paenibacillaceae</taxon>
        <taxon>Paenibacillus</taxon>
    </lineage>
</organism>
<dbReference type="Pfam" id="PF01547">
    <property type="entry name" value="SBP_bac_1"/>
    <property type="match status" value="1"/>
</dbReference>
<keyword evidence="4" id="KW-0564">Palmitate</keyword>
<evidence type="ECO:0000256" key="5">
    <source>
        <dbReference type="ARBA" id="ARBA00023288"/>
    </source>
</evidence>
<evidence type="ECO:0000256" key="4">
    <source>
        <dbReference type="ARBA" id="ARBA00023139"/>
    </source>
</evidence>
<evidence type="ECO:0000313" key="6">
    <source>
        <dbReference type="EMBL" id="PWV94413.1"/>
    </source>
</evidence>
<dbReference type="SUPFAM" id="SSF53850">
    <property type="entry name" value="Periplasmic binding protein-like II"/>
    <property type="match status" value="1"/>
</dbReference>
<dbReference type="InterPro" id="IPR050490">
    <property type="entry name" value="Bact_solute-bd_prot1"/>
</dbReference>